<sequence>MRKIILAALAATVALPAVATPAMAQSRHELRRDRQDIREERREYRQALRYGSPRDIREERRELNRARWEYRQNLRERAWGRNDWRAYRQGHRNLYARGNWNAPFRYQSFRPGLAIGRPYYAQRYWIADPGRYRLPPARGAQRWVRHYNDVVLVDYRRGRVVDVIRNFYW</sequence>
<protein>
    <recommendedName>
        <fullName evidence="5">Nickel/cobalt transporter regulator</fullName>
    </recommendedName>
</protein>
<proteinExistence type="predicted"/>
<evidence type="ECO:0000256" key="1">
    <source>
        <dbReference type="SAM" id="Coils"/>
    </source>
</evidence>
<evidence type="ECO:0000313" key="3">
    <source>
        <dbReference type="EMBL" id="KZE11724.1"/>
    </source>
</evidence>
<dbReference type="Proteomes" id="UP000076609">
    <property type="component" value="Unassembled WGS sequence"/>
</dbReference>
<reference evidence="4" key="1">
    <citation type="submission" date="2016-01" db="EMBL/GenBank/DDBJ databases">
        <title>Draft genome of Chromobacterium sp. F49.</title>
        <authorList>
            <person name="Hong K.W."/>
        </authorList>
    </citation>
    <scope>NUCLEOTIDE SEQUENCE [LARGE SCALE GENOMIC DNA]</scope>
    <source>
        <strain evidence="4">CN3</strain>
    </source>
</reference>
<feature type="chain" id="PRO_5045517551" description="Nickel/cobalt transporter regulator" evidence="2">
    <location>
        <begin position="20"/>
        <end position="169"/>
    </location>
</feature>
<dbReference type="Gene3D" id="3.10.450.160">
    <property type="entry name" value="inner membrane protein cigr"/>
    <property type="match status" value="1"/>
</dbReference>
<name>A0ABR5YBA4_9SPHN</name>
<dbReference type="EMBL" id="LQQO01000034">
    <property type="protein sequence ID" value="KZE11724.1"/>
    <property type="molecule type" value="Genomic_DNA"/>
</dbReference>
<keyword evidence="1" id="KW-0175">Coiled coil</keyword>
<feature type="coiled-coil region" evidence="1">
    <location>
        <begin position="23"/>
        <end position="76"/>
    </location>
</feature>
<dbReference type="RefSeq" id="WP_066692644.1">
    <property type="nucleotide sequence ID" value="NZ_CP117025.1"/>
</dbReference>
<organism evidence="3 4">
    <name type="scientific">Sphingomonas hankookensis</name>
    <dbReference type="NCBI Taxonomy" id="563996"/>
    <lineage>
        <taxon>Bacteria</taxon>
        <taxon>Pseudomonadati</taxon>
        <taxon>Pseudomonadota</taxon>
        <taxon>Alphaproteobacteria</taxon>
        <taxon>Sphingomonadales</taxon>
        <taxon>Sphingomonadaceae</taxon>
        <taxon>Sphingomonas</taxon>
    </lineage>
</organism>
<evidence type="ECO:0008006" key="5">
    <source>
        <dbReference type="Google" id="ProtNLM"/>
    </source>
</evidence>
<keyword evidence="2" id="KW-0732">Signal</keyword>
<evidence type="ECO:0000313" key="4">
    <source>
        <dbReference type="Proteomes" id="UP000076609"/>
    </source>
</evidence>
<dbReference type="InterPro" id="IPR024572">
    <property type="entry name" value="RcnB"/>
</dbReference>
<keyword evidence="4" id="KW-1185">Reference proteome</keyword>
<feature type="signal peptide" evidence="2">
    <location>
        <begin position="1"/>
        <end position="19"/>
    </location>
</feature>
<evidence type="ECO:0000256" key="2">
    <source>
        <dbReference type="SAM" id="SignalP"/>
    </source>
</evidence>
<accession>A0ABR5YBA4</accession>
<gene>
    <name evidence="3" type="ORF">AVT10_05695</name>
</gene>
<dbReference type="Pfam" id="PF11776">
    <property type="entry name" value="RcnB"/>
    <property type="match status" value="1"/>
</dbReference>
<comment type="caution">
    <text evidence="3">The sequence shown here is derived from an EMBL/GenBank/DDBJ whole genome shotgun (WGS) entry which is preliminary data.</text>
</comment>